<reference evidence="2 3" key="1">
    <citation type="submission" date="2015-09" db="EMBL/GenBank/DDBJ databases">
        <title>Draft genome of the parasitic nematode Teladorsagia circumcincta isolate WARC Sus (inbred).</title>
        <authorList>
            <person name="Mitreva M."/>
        </authorList>
    </citation>
    <scope>NUCLEOTIDE SEQUENCE [LARGE SCALE GENOMIC DNA]</scope>
    <source>
        <strain evidence="2 3">S</strain>
    </source>
</reference>
<gene>
    <name evidence="2" type="ORF">TELCIR_21786</name>
</gene>
<dbReference type="OrthoDB" id="5873639at2759"/>
<feature type="coiled-coil region" evidence="1">
    <location>
        <begin position="29"/>
        <end position="112"/>
    </location>
</feature>
<evidence type="ECO:0000313" key="3">
    <source>
        <dbReference type="Proteomes" id="UP000230423"/>
    </source>
</evidence>
<dbReference type="AlphaFoldDB" id="A0A2G9TFS6"/>
<dbReference type="Proteomes" id="UP000230423">
    <property type="component" value="Unassembled WGS sequence"/>
</dbReference>
<keyword evidence="3" id="KW-1185">Reference proteome</keyword>
<organism evidence="2 3">
    <name type="scientific">Teladorsagia circumcincta</name>
    <name type="common">Brown stomach worm</name>
    <name type="synonym">Ostertagia circumcincta</name>
    <dbReference type="NCBI Taxonomy" id="45464"/>
    <lineage>
        <taxon>Eukaryota</taxon>
        <taxon>Metazoa</taxon>
        <taxon>Ecdysozoa</taxon>
        <taxon>Nematoda</taxon>
        <taxon>Chromadorea</taxon>
        <taxon>Rhabditida</taxon>
        <taxon>Rhabditina</taxon>
        <taxon>Rhabditomorpha</taxon>
        <taxon>Strongyloidea</taxon>
        <taxon>Trichostrongylidae</taxon>
        <taxon>Teladorsagia</taxon>
    </lineage>
</organism>
<proteinExistence type="predicted"/>
<evidence type="ECO:0000256" key="1">
    <source>
        <dbReference type="SAM" id="Coils"/>
    </source>
</evidence>
<accession>A0A2G9TFS6</accession>
<protein>
    <submittedName>
        <fullName evidence="2">Uncharacterized protein</fullName>
    </submittedName>
</protein>
<evidence type="ECO:0000313" key="2">
    <source>
        <dbReference type="EMBL" id="PIO56813.1"/>
    </source>
</evidence>
<dbReference type="EMBL" id="KZ372654">
    <property type="protein sequence ID" value="PIO56813.1"/>
    <property type="molecule type" value="Genomic_DNA"/>
</dbReference>
<name>A0A2G9TFS6_TELCI</name>
<sequence>MADEIIALREQLASANARRVPNSDKLPEIAKLKQDLQDAARELSEVKEKNRKYRMQKVNGIQYVDELKERIAKLEKDLQSTKRELVEKTEELQQVIKSKAQLESLVMQKENNPSKANLKG</sequence>
<keyword evidence="1" id="KW-0175">Coiled coil</keyword>